<dbReference type="PROSITE" id="PS50026">
    <property type="entry name" value="EGF_3"/>
    <property type="match status" value="1"/>
</dbReference>
<dbReference type="InterPro" id="IPR009030">
    <property type="entry name" value="Growth_fac_rcpt_cys_sf"/>
</dbReference>
<dbReference type="PROSITE" id="PS00022">
    <property type="entry name" value="EGF_1"/>
    <property type="match status" value="1"/>
</dbReference>
<dbReference type="Pfam" id="PF14670">
    <property type="entry name" value="FXa_inhibition"/>
    <property type="match status" value="1"/>
</dbReference>
<evidence type="ECO:0000256" key="9">
    <source>
        <dbReference type="ARBA" id="ARBA00022729"/>
    </source>
</evidence>
<feature type="non-terminal residue" evidence="22">
    <location>
        <position position="323"/>
    </location>
</feature>
<dbReference type="AlphaFoldDB" id="A0A8B7UIG1"/>
<dbReference type="InterPro" id="IPR035972">
    <property type="entry name" value="GLA-like_dom_SF"/>
</dbReference>
<protein>
    <recommendedName>
        <fullName evidence="17">Coagulation factor X</fullName>
        <ecNumber evidence="3">3.4.21.6</ecNumber>
    </recommendedName>
    <alternativeName>
        <fullName evidence="18">Stuart factor</fullName>
    </alternativeName>
</protein>
<dbReference type="InterPro" id="IPR000742">
    <property type="entry name" value="EGF"/>
</dbReference>
<dbReference type="InterPro" id="IPR000152">
    <property type="entry name" value="EGF-type_Asp/Asn_hydroxyl_site"/>
</dbReference>
<dbReference type="Gene3D" id="4.10.740.10">
    <property type="entry name" value="Coagulation Factor IX"/>
    <property type="match status" value="1"/>
</dbReference>
<evidence type="ECO:0000256" key="4">
    <source>
        <dbReference type="ARBA" id="ARBA00022479"/>
    </source>
</evidence>
<dbReference type="Pfam" id="PF00594">
    <property type="entry name" value="Gla"/>
    <property type="match status" value="1"/>
</dbReference>
<keyword evidence="10" id="KW-0677">Repeat</keyword>
<accession>A0A8B7UIG1</accession>
<evidence type="ECO:0000256" key="17">
    <source>
        <dbReference type="ARBA" id="ARBA00040873"/>
    </source>
</evidence>
<keyword evidence="13" id="KW-0865">Zymogen</keyword>
<keyword evidence="15" id="KW-0325">Glycoprotein</keyword>
<evidence type="ECO:0000256" key="6">
    <source>
        <dbReference type="ARBA" id="ARBA00022536"/>
    </source>
</evidence>
<dbReference type="InterPro" id="IPR050442">
    <property type="entry name" value="Peptidase_S1_coag_factors"/>
</dbReference>
<dbReference type="GO" id="GO:0005509">
    <property type="term" value="F:calcium ion binding"/>
    <property type="evidence" value="ECO:0007669"/>
    <property type="project" value="InterPro"/>
</dbReference>
<evidence type="ECO:0000256" key="3">
    <source>
        <dbReference type="ARBA" id="ARBA00012181"/>
    </source>
</evidence>
<dbReference type="PROSITE" id="PS00011">
    <property type="entry name" value="GLA_1"/>
    <property type="match status" value="1"/>
</dbReference>
<evidence type="ECO:0000256" key="2">
    <source>
        <dbReference type="ARBA" id="ARBA00004613"/>
    </source>
</evidence>
<keyword evidence="12" id="KW-0094">Blood coagulation</keyword>
<evidence type="ECO:0000256" key="1">
    <source>
        <dbReference type="ARBA" id="ARBA00001239"/>
    </source>
</evidence>
<dbReference type="SUPFAM" id="SSF57630">
    <property type="entry name" value="GLA-domain"/>
    <property type="match status" value="1"/>
</dbReference>
<dbReference type="InterPro" id="IPR017857">
    <property type="entry name" value="Coagulation_fac-like_Gla_dom"/>
</dbReference>
<dbReference type="CDD" id="cd00054">
    <property type="entry name" value="EGF_CA"/>
    <property type="match status" value="1"/>
</dbReference>
<comment type="subcellular location">
    <subcellularLocation>
        <location evidence="2">Secreted</location>
    </subcellularLocation>
</comment>
<comment type="caution">
    <text evidence="19">Lacks conserved residue(s) required for the propagation of feature annotation.</text>
</comment>
<evidence type="ECO:0000313" key="22">
    <source>
        <dbReference type="RefSeq" id="XP_020019363.1"/>
    </source>
</evidence>
<dbReference type="PROSITE" id="PS01187">
    <property type="entry name" value="EGF_CA"/>
    <property type="match status" value="1"/>
</dbReference>
<evidence type="ECO:0000256" key="18">
    <source>
        <dbReference type="ARBA" id="ARBA00041550"/>
    </source>
</evidence>
<dbReference type="PANTHER" id="PTHR24278">
    <property type="entry name" value="COAGULATION FACTOR"/>
    <property type="match status" value="1"/>
</dbReference>
<reference evidence="22" key="1">
    <citation type="submission" date="2025-08" db="UniProtKB">
        <authorList>
            <consortium name="RefSeq"/>
        </authorList>
    </citation>
    <scope>IDENTIFICATION</scope>
    <source>
        <tissue evidence="22">Leukocyte</tissue>
    </source>
</reference>
<dbReference type="SMART" id="SM00181">
    <property type="entry name" value="EGF"/>
    <property type="match status" value="2"/>
</dbReference>
<dbReference type="InterPro" id="IPR018097">
    <property type="entry name" value="EGF_Ca-bd_CS"/>
</dbReference>
<evidence type="ECO:0000259" key="20">
    <source>
        <dbReference type="PROSITE" id="PS50026"/>
    </source>
</evidence>
<dbReference type="Pfam" id="PF00008">
    <property type="entry name" value="EGF"/>
    <property type="match status" value="1"/>
</dbReference>
<keyword evidence="14 19" id="KW-1015">Disulfide bond</keyword>
<sequence length="323" mass="35535">MGACPTELSVITKCSPGVRVPFSLSVIITEMNSSVEVLLKNRSSVMEQDNGHLGPRVSEPCPSPVTAGTGAIDLSHSMESLRLILFCSALTSLLVPGRSVFINQDQANDVLVRTRRANSLFEEMKKGNLERECMEETCSYEEAREVFEDNDKTNEFWNKYKDGDQCETSPCENKGTCQDGLGGYTCICEEGFEGKDCEFFVRSLCSLDNGGCDQFCQEEQNSVVCSCASGYFLGDDGKSCISTEPFPCGKLTVGRSKRSAPQTTNSTDAVPTWNILDDLPPTENPMDLLNLNQQNLTDQEKESRDLGRIVGGRDCKNGECPWQ</sequence>
<dbReference type="KEGG" id="ccan:109686463"/>
<evidence type="ECO:0000256" key="10">
    <source>
        <dbReference type="ARBA" id="ARBA00022737"/>
    </source>
</evidence>
<dbReference type="SMART" id="SM00179">
    <property type="entry name" value="EGF_CA"/>
    <property type="match status" value="1"/>
</dbReference>
<evidence type="ECO:0000256" key="5">
    <source>
        <dbReference type="ARBA" id="ARBA00022525"/>
    </source>
</evidence>
<dbReference type="SUPFAM" id="SSF57184">
    <property type="entry name" value="Growth factor receptor domain"/>
    <property type="match status" value="1"/>
</dbReference>
<dbReference type="CTD" id="2159"/>
<dbReference type="FunFam" id="4.10.740.10:FF:000001">
    <property type="entry name" value="vitamin K-dependent protein S"/>
    <property type="match status" value="1"/>
</dbReference>
<dbReference type="FunFam" id="2.10.25.10:FF:000162">
    <property type="entry name" value="Coagulation factor X (Predicted)"/>
    <property type="match status" value="1"/>
</dbReference>
<feature type="domain" description="Gla" evidence="21">
    <location>
        <begin position="116"/>
        <end position="162"/>
    </location>
</feature>
<organism evidence="22">
    <name type="scientific">Castor canadensis</name>
    <name type="common">American beaver</name>
    <dbReference type="NCBI Taxonomy" id="51338"/>
    <lineage>
        <taxon>Eukaryota</taxon>
        <taxon>Metazoa</taxon>
        <taxon>Chordata</taxon>
        <taxon>Craniata</taxon>
        <taxon>Vertebrata</taxon>
        <taxon>Euteleostomi</taxon>
        <taxon>Mammalia</taxon>
        <taxon>Eutheria</taxon>
        <taxon>Euarchontoglires</taxon>
        <taxon>Glires</taxon>
        <taxon>Rodentia</taxon>
        <taxon>Castorimorpha</taxon>
        <taxon>Castoridae</taxon>
        <taxon>Castor</taxon>
    </lineage>
</organism>
<dbReference type="GO" id="GO:0007596">
    <property type="term" value="P:blood coagulation"/>
    <property type="evidence" value="ECO:0007669"/>
    <property type="project" value="UniProtKB-KW"/>
</dbReference>
<keyword evidence="5" id="KW-0964">Secreted</keyword>
<keyword evidence="4" id="KW-0301">Gamma-carboxyglutamic acid</keyword>
<dbReference type="RefSeq" id="XP_020019363.1">
    <property type="nucleotide sequence ID" value="XM_020163774.1"/>
</dbReference>
<dbReference type="SMART" id="SM00069">
    <property type="entry name" value="GLA"/>
    <property type="match status" value="1"/>
</dbReference>
<evidence type="ECO:0000256" key="14">
    <source>
        <dbReference type="ARBA" id="ARBA00023157"/>
    </source>
</evidence>
<dbReference type="InterPro" id="IPR001881">
    <property type="entry name" value="EGF-like_Ca-bd_dom"/>
</dbReference>
<keyword evidence="11" id="KW-0106">Calcium</keyword>
<keyword evidence="6 19" id="KW-0245">EGF-like domain</keyword>
<comment type="catalytic activity">
    <reaction evidence="1">
        <text>Selective cleavage of Arg-|-Thr and then Arg-|-Ile bonds in prothrombin to form thrombin.</text>
        <dbReference type="EC" id="3.4.21.6"/>
    </reaction>
</comment>
<dbReference type="PROSITE" id="PS50998">
    <property type="entry name" value="GLA_2"/>
    <property type="match status" value="1"/>
</dbReference>
<dbReference type="PANTHER" id="PTHR24278:SF28">
    <property type="entry name" value="COAGULATION FACTOR X"/>
    <property type="match status" value="1"/>
</dbReference>
<dbReference type="PRINTS" id="PR00001">
    <property type="entry name" value="GLABLOOD"/>
</dbReference>
<keyword evidence="8" id="KW-0356">Hemostasis</keyword>
<name>A0A8B7UIG1_CASCN</name>
<dbReference type="EC" id="3.4.21.6" evidence="3"/>
<evidence type="ECO:0000256" key="13">
    <source>
        <dbReference type="ARBA" id="ARBA00023145"/>
    </source>
</evidence>
<evidence type="ECO:0000259" key="21">
    <source>
        <dbReference type="PROSITE" id="PS50998"/>
    </source>
</evidence>
<dbReference type="FunFam" id="2.10.25.10:FF:000443">
    <property type="entry name" value="Coagulation factor X"/>
    <property type="match status" value="1"/>
</dbReference>
<evidence type="ECO:0000256" key="15">
    <source>
        <dbReference type="ARBA" id="ARBA00023180"/>
    </source>
</evidence>
<keyword evidence="7" id="KW-0165">Cleavage on pair of basic residues</keyword>
<evidence type="ECO:0000256" key="7">
    <source>
        <dbReference type="ARBA" id="ARBA00022685"/>
    </source>
</evidence>
<feature type="domain" description="EGF-like" evidence="20">
    <location>
        <begin position="162"/>
        <end position="198"/>
    </location>
</feature>
<dbReference type="InterPro" id="IPR000294">
    <property type="entry name" value="GLA_domain"/>
</dbReference>
<dbReference type="PRINTS" id="PR00010">
    <property type="entry name" value="EGFBLOOD"/>
</dbReference>
<keyword evidence="9" id="KW-0732">Signal</keyword>
<dbReference type="GO" id="GO:0005615">
    <property type="term" value="C:extracellular space"/>
    <property type="evidence" value="ECO:0007669"/>
    <property type="project" value="TreeGrafter"/>
</dbReference>
<evidence type="ECO:0000256" key="12">
    <source>
        <dbReference type="ARBA" id="ARBA00023084"/>
    </source>
</evidence>
<dbReference type="GO" id="GO:0004252">
    <property type="term" value="F:serine-type endopeptidase activity"/>
    <property type="evidence" value="ECO:0007669"/>
    <property type="project" value="UniProtKB-EC"/>
</dbReference>
<evidence type="ECO:0000256" key="19">
    <source>
        <dbReference type="PROSITE-ProRule" id="PRU00076"/>
    </source>
</evidence>
<dbReference type="Gene3D" id="2.10.25.10">
    <property type="entry name" value="Laminin"/>
    <property type="match status" value="2"/>
</dbReference>
<feature type="disulfide bond" evidence="19">
    <location>
        <begin position="188"/>
        <end position="197"/>
    </location>
</feature>
<dbReference type="OrthoDB" id="6380398at2759"/>
<evidence type="ECO:0000256" key="8">
    <source>
        <dbReference type="ARBA" id="ARBA00022696"/>
    </source>
</evidence>
<keyword evidence="16" id="KW-0379">Hydroxylation</keyword>
<proteinExistence type="predicted"/>
<evidence type="ECO:0000256" key="11">
    <source>
        <dbReference type="ARBA" id="ARBA00022837"/>
    </source>
</evidence>
<dbReference type="PROSITE" id="PS00010">
    <property type="entry name" value="ASX_HYDROXYL"/>
    <property type="match status" value="1"/>
</dbReference>
<evidence type="ECO:0000256" key="16">
    <source>
        <dbReference type="ARBA" id="ARBA00023278"/>
    </source>
</evidence>
<gene>
    <name evidence="22" type="primary">F10</name>
</gene>
<dbReference type="PROSITE" id="PS01186">
    <property type="entry name" value="EGF_2"/>
    <property type="match status" value="1"/>
</dbReference>